<feature type="region of interest" description="Disordered" evidence="1">
    <location>
        <begin position="659"/>
        <end position="684"/>
    </location>
</feature>
<dbReference type="VEuPathDB" id="FungiDB:LEMA_P061910.1"/>
<evidence type="ECO:0000256" key="1">
    <source>
        <dbReference type="SAM" id="MobiDB-lite"/>
    </source>
</evidence>
<dbReference type="AlphaFoldDB" id="E4ZI14"/>
<feature type="region of interest" description="Disordered" evidence="1">
    <location>
        <begin position="584"/>
        <end position="625"/>
    </location>
</feature>
<feature type="compositionally biased region" description="Basic and acidic residues" evidence="1">
    <location>
        <begin position="606"/>
        <end position="623"/>
    </location>
</feature>
<dbReference type="GO" id="GO:0000445">
    <property type="term" value="C:THO complex part of transcription export complex"/>
    <property type="evidence" value="ECO:0007669"/>
    <property type="project" value="TreeGrafter"/>
</dbReference>
<evidence type="ECO:0000313" key="3">
    <source>
        <dbReference type="Proteomes" id="UP000002668"/>
    </source>
</evidence>
<dbReference type="InParanoid" id="E4ZI14"/>
<accession>E4ZI14</accession>
<dbReference type="Proteomes" id="UP000002668">
    <property type="component" value="Genome"/>
</dbReference>
<dbReference type="Pfam" id="PF11957">
    <property type="entry name" value="efThoc1"/>
    <property type="match status" value="1"/>
</dbReference>
<reference evidence="3" key="1">
    <citation type="journal article" date="2011" name="Nat. Commun.">
        <title>Effector diversification within compartments of the Leptosphaeria maculans genome affected by Repeat-Induced Point mutations.</title>
        <authorList>
            <person name="Rouxel T."/>
            <person name="Grandaubert J."/>
            <person name="Hane J.K."/>
            <person name="Hoede C."/>
            <person name="van de Wouw A.P."/>
            <person name="Couloux A."/>
            <person name="Dominguez V."/>
            <person name="Anthouard V."/>
            <person name="Bally P."/>
            <person name="Bourras S."/>
            <person name="Cozijnsen A.J."/>
            <person name="Ciuffetti L.M."/>
            <person name="Degrave A."/>
            <person name="Dilmaghani A."/>
            <person name="Duret L."/>
            <person name="Fudal I."/>
            <person name="Goodwin S.B."/>
            <person name="Gout L."/>
            <person name="Glaser N."/>
            <person name="Linglin J."/>
            <person name="Kema G.H.J."/>
            <person name="Lapalu N."/>
            <person name="Lawrence C.B."/>
            <person name="May K."/>
            <person name="Meyer M."/>
            <person name="Ollivier B."/>
            <person name="Poulain J."/>
            <person name="Schoch C.L."/>
            <person name="Simon A."/>
            <person name="Spatafora J.W."/>
            <person name="Stachowiak A."/>
            <person name="Turgeon B.G."/>
            <person name="Tyler B.M."/>
            <person name="Vincent D."/>
            <person name="Weissenbach J."/>
            <person name="Amselem J."/>
            <person name="Quesneville H."/>
            <person name="Oliver R.P."/>
            <person name="Wincker P."/>
            <person name="Balesdent M.-H."/>
            <person name="Howlett B.J."/>
        </authorList>
    </citation>
    <scope>NUCLEOTIDE SEQUENCE [LARGE SCALE GENOMIC DNA]</scope>
    <source>
        <strain evidence="3">JN3 / isolate v23.1.3 / race Av1-4-5-6-7-8</strain>
    </source>
</reference>
<gene>
    <name evidence="2" type="ORF">LEMA_P061910.1</name>
</gene>
<dbReference type="InterPro" id="IPR021861">
    <property type="entry name" value="THO_THOC1"/>
</dbReference>
<dbReference type="GO" id="GO:0006406">
    <property type="term" value="P:mRNA export from nucleus"/>
    <property type="evidence" value="ECO:0007669"/>
    <property type="project" value="TreeGrafter"/>
</dbReference>
<dbReference type="OrthoDB" id="10257415at2759"/>
<dbReference type="PANTHER" id="PTHR13265">
    <property type="entry name" value="THO COMPLEX SUBUNIT 1"/>
    <property type="match status" value="1"/>
</dbReference>
<organism evidence="3">
    <name type="scientific">Leptosphaeria maculans (strain JN3 / isolate v23.1.3 / race Av1-4-5-6-7-8)</name>
    <name type="common">Blackleg fungus</name>
    <name type="synonym">Phoma lingam</name>
    <dbReference type="NCBI Taxonomy" id="985895"/>
    <lineage>
        <taxon>Eukaryota</taxon>
        <taxon>Fungi</taxon>
        <taxon>Dikarya</taxon>
        <taxon>Ascomycota</taxon>
        <taxon>Pezizomycotina</taxon>
        <taxon>Dothideomycetes</taxon>
        <taxon>Pleosporomycetidae</taxon>
        <taxon>Pleosporales</taxon>
        <taxon>Pleosporineae</taxon>
        <taxon>Leptosphaeriaceae</taxon>
        <taxon>Plenodomus</taxon>
        <taxon>Plenodomus lingam/Leptosphaeria maculans species complex</taxon>
    </lineage>
</organism>
<feature type="compositionally biased region" description="Polar residues" evidence="1">
    <location>
        <begin position="592"/>
        <end position="602"/>
    </location>
</feature>
<dbReference type="HOGENOM" id="CLU_017925_1_0_1"/>
<dbReference type="eggNOG" id="KOG2491">
    <property type="taxonomic scope" value="Eukaryota"/>
</dbReference>
<name>E4ZI14_LEPMJ</name>
<feature type="compositionally biased region" description="Low complexity" evidence="1">
    <location>
        <begin position="663"/>
        <end position="682"/>
    </location>
</feature>
<dbReference type="PANTHER" id="PTHR13265:SF0">
    <property type="entry name" value="HPR1"/>
    <property type="match status" value="1"/>
</dbReference>
<dbReference type="OMA" id="EYHTENV"/>
<protein>
    <submittedName>
        <fullName evidence="2">Similar to nuclear matrix protein</fullName>
    </submittedName>
</protein>
<dbReference type="EMBL" id="FP929065">
    <property type="protein sequence ID" value="CBX91157.1"/>
    <property type="molecule type" value="Genomic_DNA"/>
</dbReference>
<evidence type="ECO:0000313" key="2">
    <source>
        <dbReference type="EMBL" id="CBX91157.1"/>
    </source>
</evidence>
<keyword evidence="3" id="KW-1185">Reference proteome</keyword>
<sequence>MAVVDGSSLNPVAQRLDYLLRRARVVKQSTNIDPPLQVSELVPENESLLGDIEGEKEVRGLAIESAAKSVFYINLVGNFPRSGQVPFSQAQGSTRIDEPSFVTVWNLLDILQYCGDRDLCSPQLVLLLIEELLDSQSISGCRTVFNFLESRREAIIAINSKNKDLVILRLCNELLRRLSRAEAPVFCGRVYIFMFQSFPLGDKSSVNLRGNFHVENVTTFEDFLKESNEVDDLMEVDHDKTVPTATGESASEHEVLSSETTKSTDAKSTLDFDALYPVFWSLQHSFSNPPRLFEEDNFKQFRTSLDATLAKFKEVPKVIQSGDSERKKGQKLHLDDDQDALTSTFNPKYLTSRDLFKLELSDLAFQRHILVQALILIDFLLTLTEDAKKQPFYQNAQKAMQYNFTLREDDTKWALGIKSAIANYLQEDPDGKFYYRMVDTVLSRDKNWVRWKMENCQPFTRDRVAAKDFLQAKSGAQRAVVSKKAPKSLGVPHTLDFLNNTEAEKGLSQLRQRDRFNVPNAESYADRVRMTDQNLGMADTEEEKRQVAEKNSSHVWRGLRLASKKQLSTFDRIEHGKGLEALQPVTAANEATGENTLPTSPDEQGEDPHQEQKKKDEELRADQQDQVTTADIAAYMGRLWRLLSNLPVRIEEAARVDFSPERSAATVSPALSSSSKSPSQTPRIIPASYATTGVVV</sequence>
<dbReference type="STRING" id="985895.E4ZI14"/>
<proteinExistence type="predicted"/>